<feature type="transmembrane region" description="Helical" evidence="9">
    <location>
        <begin position="247"/>
        <end position="269"/>
    </location>
</feature>
<dbReference type="Proteomes" id="UP000000321">
    <property type="component" value="Unassembled WGS sequence"/>
</dbReference>
<evidence type="ECO:0000256" key="8">
    <source>
        <dbReference type="ARBA" id="ARBA00023136"/>
    </source>
</evidence>
<keyword evidence="7" id="KW-0762">Sugar transport</keyword>
<protein>
    <submittedName>
        <fullName evidence="11">Putative ABC-type permease protein</fullName>
    </submittedName>
</protein>
<dbReference type="GO" id="GO:0015920">
    <property type="term" value="P:lipopolysaccharide transport"/>
    <property type="evidence" value="ECO:0007669"/>
    <property type="project" value="TreeGrafter"/>
</dbReference>
<evidence type="ECO:0000256" key="7">
    <source>
        <dbReference type="ARBA" id="ARBA00023047"/>
    </source>
</evidence>
<proteinExistence type="inferred from homology"/>
<evidence type="ECO:0000313" key="12">
    <source>
        <dbReference type="Proteomes" id="UP000000321"/>
    </source>
</evidence>
<evidence type="ECO:0000256" key="4">
    <source>
        <dbReference type="ARBA" id="ARBA00022475"/>
    </source>
</evidence>
<feature type="transmembrane region" description="Helical" evidence="9">
    <location>
        <begin position="194"/>
        <end position="213"/>
    </location>
</feature>
<keyword evidence="5 9" id="KW-0812">Transmembrane</keyword>
<keyword evidence="3" id="KW-0813">Transport</keyword>
<keyword evidence="6 9" id="KW-1133">Transmembrane helix</keyword>
<dbReference type="Pfam" id="PF01061">
    <property type="entry name" value="ABC2_membrane"/>
    <property type="match status" value="1"/>
</dbReference>
<organism evidence="11 12">
    <name type="scientific">Aurantimonas manganoxydans (strain ATCC BAA-1229 / DSM 21871 / SI85-9A1)</name>
    <dbReference type="NCBI Taxonomy" id="287752"/>
    <lineage>
        <taxon>Bacteria</taxon>
        <taxon>Pseudomonadati</taxon>
        <taxon>Pseudomonadota</taxon>
        <taxon>Alphaproteobacteria</taxon>
        <taxon>Hyphomicrobiales</taxon>
        <taxon>Aurantimonadaceae</taxon>
        <taxon>Aurantimonas</taxon>
    </lineage>
</organism>
<evidence type="ECO:0000256" key="5">
    <source>
        <dbReference type="ARBA" id="ARBA00022692"/>
    </source>
</evidence>
<keyword evidence="4" id="KW-1003">Cell membrane</keyword>
<dbReference type="InterPro" id="IPR013525">
    <property type="entry name" value="ABC2_TM"/>
</dbReference>
<dbReference type="GO" id="GO:0140359">
    <property type="term" value="F:ABC-type transporter activity"/>
    <property type="evidence" value="ECO:0007669"/>
    <property type="project" value="InterPro"/>
</dbReference>
<dbReference type="EMBL" id="AAPJ01000014">
    <property type="protein sequence ID" value="EAS48299.1"/>
    <property type="molecule type" value="Genomic_DNA"/>
</dbReference>
<feature type="domain" description="ABC-2 type transporter transmembrane" evidence="10">
    <location>
        <begin position="40"/>
        <end position="238"/>
    </location>
</feature>
<feature type="transmembrane region" description="Helical" evidence="9">
    <location>
        <begin position="130"/>
        <end position="152"/>
    </location>
</feature>
<comment type="subcellular location">
    <subcellularLocation>
        <location evidence="1">Cell membrane</location>
        <topology evidence="1">Multi-pass membrane protein</topology>
    </subcellularLocation>
</comment>
<evidence type="ECO:0000313" key="11">
    <source>
        <dbReference type="EMBL" id="EAS48299.1"/>
    </source>
</evidence>
<dbReference type="PANTHER" id="PTHR30413:SF10">
    <property type="entry name" value="CAPSULE POLYSACCHARIDE EXPORT INNER-MEMBRANE PROTEIN CTRC"/>
    <property type="match status" value="1"/>
</dbReference>
<dbReference type="PANTHER" id="PTHR30413">
    <property type="entry name" value="INNER MEMBRANE TRANSPORT PERMEASE"/>
    <property type="match status" value="1"/>
</dbReference>
<keyword evidence="8 9" id="KW-0472">Membrane</keyword>
<keyword evidence="7" id="KW-0625">Polysaccharide transport</keyword>
<keyword evidence="12" id="KW-1185">Reference proteome</keyword>
<gene>
    <name evidence="11" type="ORF">SI859A1_03681</name>
</gene>
<feature type="transmembrane region" description="Helical" evidence="9">
    <location>
        <begin position="158"/>
        <end position="182"/>
    </location>
</feature>
<evidence type="ECO:0000256" key="6">
    <source>
        <dbReference type="ARBA" id="ARBA00022989"/>
    </source>
</evidence>
<evidence type="ECO:0000256" key="1">
    <source>
        <dbReference type="ARBA" id="ARBA00004651"/>
    </source>
</evidence>
<evidence type="ECO:0000256" key="9">
    <source>
        <dbReference type="SAM" id="Phobius"/>
    </source>
</evidence>
<accession>Q1YDG2</accession>
<evidence type="ECO:0000256" key="3">
    <source>
        <dbReference type="ARBA" id="ARBA00022448"/>
    </source>
</evidence>
<evidence type="ECO:0000259" key="10">
    <source>
        <dbReference type="Pfam" id="PF01061"/>
    </source>
</evidence>
<sequence length="279" mass="31600">MIKSVQGAKGIFPSFRSWFQDGLHDVKFGLRRYDLAATFGWQDVAQSYRRSRVGAFWLTINMGVLIGALGLIFGTLFRAPMDVFLPYLCVGLIVWGFISSCINDGCSVFTNSGGIILQVKMPMFTHVMRVIWRNFITFLHNLIIYPLVFLVFGKVPTLTSFLAVFGLVIVVLNVAWIMLILATVCARFRDLTQIVQNIMQVAFYATPLMWFPTTLPTDVGHWLLTLNPFYHLVLIVRSPLLGEAPSLASWVVGLLLILVGWVVAIAFFGRFHRRIAYWL</sequence>
<dbReference type="GO" id="GO:0005886">
    <property type="term" value="C:plasma membrane"/>
    <property type="evidence" value="ECO:0007669"/>
    <property type="project" value="UniProtKB-SubCell"/>
</dbReference>
<dbReference type="AlphaFoldDB" id="Q1YDG2"/>
<dbReference type="GO" id="GO:0015774">
    <property type="term" value="P:polysaccharide transport"/>
    <property type="evidence" value="ECO:0007669"/>
    <property type="project" value="UniProtKB-KW"/>
</dbReference>
<feature type="transmembrane region" description="Helical" evidence="9">
    <location>
        <begin position="55"/>
        <end position="77"/>
    </location>
</feature>
<dbReference type="HOGENOM" id="CLU_060703_0_0_5"/>
<comment type="similarity">
    <text evidence="2">Belongs to the ABC-2 integral membrane protein family.</text>
</comment>
<evidence type="ECO:0000256" key="2">
    <source>
        <dbReference type="ARBA" id="ARBA00007783"/>
    </source>
</evidence>
<reference evidence="11 12" key="1">
    <citation type="journal article" date="2008" name="Appl. Environ. Microbiol.">
        <title>Genomic insights into Mn(II) oxidation by the marine alphaproteobacterium Aurantimonas sp. strain SI85-9A1.</title>
        <authorList>
            <person name="Dick G.J."/>
            <person name="Podell S."/>
            <person name="Johnson H.A."/>
            <person name="Rivera-Espinoza Y."/>
            <person name="Bernier-Latmani R."/>
            <person name="McCarthy J.K."/>
            <person name="Torpey J.W."/>
            <person name="Clement B.G."/>
            <person name="Gaasterland T."/>
            <person name="Tebo B.M."/>
        </authorList>
    </citation>
    <scope>NUCLEOTIDE SEQUENCE [LARGE SCALE GENOMIC DNA]</scope>
    <source>
        <strain evidence="11 12">SI85-9A1</strain>
    </source>
</reference>
<feature type="transmembrane region" description="Helical" evidence="9">
    <location>
        <begin position="83"/>
        <end position="102"/>
    </location>
</feature>
<comment type="caution">
    <text evidence="11">The sequence shown here is derived from an EMBL/GenBank/DDBJ whole genome shotgun (WGS) entry which is preliminary data.</text>
</comment>
<name>Q1YDG2_AURMS</name>